<keyword evidence="7 15" id="KW-0808">Transferase</keyword>
<dbReference type="GO" id="GO:0005524">
    <property type="term" value="F:ATP binding"/>
    <property type="evidence" value="ECO:0007669"/>
    <property type="project" value="UniProtKB-UniRule"/>
</dbReference>
<accession>A0A969TUQ9</accession>
<keyword evidence="10 15" id="KW-0418">Kinase</keyword>
<evidence type="ECO:0000313" key="18">
    <source>
        <dbReference type="Proteomes" id="UP000752012"/>
    </source>
</evidence>
<evidence type="ECO:0000256" key="12">
    <source>
        <dbReference type="ARBA" id="ARBA00022842"/>
    </source>
</evidence>
<dbReference type="InterPro" id="IPR022953">
    <property type="entry name" value="ATP_PFK"/>
</dbReference>
<keyword evidence="18" id="KW-1185">Reference proteome</keyword>
<organism evidence="17 18">
    <name type="scientific">Alkalicoccus luteus</name>
    <dbReference type="NCBI Taxonomy" id="1237094"/>
    <lineage>
        <taxon>Bacteria</taxon>
        <taxon>Bacillati</taxon>
        <taxon>Bacillota</taxon>
        <taxon>Bacilli</taxon>
        <taxon>Bacillales</taxon>
        <taxon>Bacillaceae</taxon>
        <taxon>Alkalicoccus</taxon>
    </lineage>
</organism>
<dbReference type="GO" id="GO:0048029">
    <property type="term" value="F:monosaccharide binding"/>
    <property type="evidence" value="ECO:0007669"/>
    <property type="project" value="TreeGrafter"/>
</dbReference>
<keyword evidence="6 15" id="KW-0021">Allosteric enzyme</keyword>
<feature type="binding site" evidence="15">
    <location>
        <position position="103"/>
    </location>
    <ligand>
        <name>Mg(2+)</name>
        <dbReference type="ChEBI" id="CHEBI:18420"/>
        <note>catalytic</note>
    </ligand>
</feature>
<dbReference type="FunFam" id="3.40.50.450:FF:000001">
    <property type="entry name" value="ATP-dependent 6-phosphofructokinase"/>
    <property type="match status" value="1"/>
</dbReference>
<dbReference type="AlphaFoldDB" id="A0A969TUQ9"/>
<evidence type="ECO:0000256" key="4">
    <source>
        <dbReference type="ARBA" id="ARBA00004679"/>
    </source>
</evidence>
<evidence type="ECO:0000256" key="3">
    <source>
        <dbReference type="ARBA" id="ARBA00004496"/>
    </source>
</evidence>
<dbReference type="GO" id="GO:0003872">
    <property type="term" value="F:6-phosphofructokinase activity"/>
    <property type="evidence" value="ECO:0007669"/>
    <property type="project" value="UniProtKB-UniRule"/>
</dbReference>
<evidence type="ECO:0000313" key="17">
    <source>
        <dbReference type="EMBL" id="NJP37327.1"/>
    </source>
</evidence>
<feature type="binding site" description="in other chain" evidence="15">
    <location>
        <position position="154"/>
    </location>
    <ligand>
        <name>ADP</name>
        <dbReference type="ChEBI" id="CHEBI:456216"/>
        <note>allosteric activator; ligand shared between dimeric partners</note>
    </ligand>
</feature>
<dbReference type="NCBIfam" id="NF002872">
    <property type="entry name" value="PRK03202.1"/>
    <property type="match status" value="1"/>
</dbReference>
<dbReference type="GO" id="GO:0046872">
    <property type="term" value="F:metal ion binding"/>
    <property type="evidence" value="ECO:0007669"/>
    <property type="project" value="UniProtKB-KW"/>
</dbReference>
<keyword evidence="5 15" id="KW-0963">Cytoplasm</keyword>
<gene>
    <name evidence="15 17" type="primary">pfkA</name>
    <name evidence="17" type="ORF">HCN83_06965</name>
</gene>
<reference evidence="17 18" key="1">
    <citation type="submission" date="2020-03" db="EMBL/GenBank/DDBJ databases">
        <title>Assessment of the enzymatic potential of alkaline-tolerant lipase obtained from Bacillus luteus H11 (technogenic soil) for the bioremediation of saline soils contaminated with petroleum substances.</title>
        <authorList>
            <person name="Kalwasinska A."/>
        </authorList>
    </citation>
    <scope>NUCLEOTIDE SEQUENCE [LARGE SCALE GENOMIC DNA]</scope>
    <source>
        <strain evidence="17 18">H11</strain>
    </source>
</reference>
<keyword evidence="11 15" id="KW-0067">ATP-binding</keyword>
<comment type="similarity">
    <text evidence="15">Belongs to the phosphofructokinase type A (PFKA) family. ATP-dependent PFK group I subfamily. Prokaryotic clade 'B1' sub-subfamily.</text>
</comment>
<dbReference type="NCBIfam" id="TIGR02482">
    <property type="entry name" value="PFKA_ATP"/>
    <property type="match status" value="1"/>
</dbReference>
<evidence type="ECO:0000256" key="5">
    <source>
        <dbReference type="ARBA" id="ARBA00022490"/>
    </source>
</evidence>
<dbReference type="GO" id="GO:0042802">
    <property type="term" value="F:identical protein binding"/>
    <property type="evidence" value="ECO:0007669"/>
    <property type="project" value="TreeGrafter"/>
</dbReference>
<feature type="active site" description="Proton acceptor" evidence="15">
    <location>
        <position position="127"/>
    </location>
</feature>
<comment type="function">
    <text evidence="2 15">Catalyzes the phosphorylation of D-fructose 6-phosphate to fructose 1,6-bisphosphate by ATP, the first committing step of glycolysis.</text>
</comment>
<dbReference type="GO" id="GO:0016208">
    <property type="term" value="F:AMP binding"/>
    <property type="evidence" value="ECO:0007669"/>
    <property type="project" value="TreeGrafter"/>
</dbReference>
<dbReference type="EC" id="2.7.1.11" evidence="15"/>
<dbReference type="GO" id="GO:0005945">
    <property type="term" value="C:6-phosphofructokinase complex"/>
    <property type="evidence" value="ECO:0007669"/>
    <property type="project" value="TreeGrafter"/>
</dbReference>
<dbReference type="GO" id="GO:0030388">
    <property type="term" value="P:fructose 1,6-bisphosphate metabolic process"/>
    <property type="evidence" value="ECO:0007669"/>
    <property type="project" value="TreeGrafter"/>
</dbReference>
<dbReference type="FunFam" id="3.40.50.460:FF:000002">
    <property type="entry name" value="ATP-dependent 6-phosphofructokinase"/>
    <property type="match status" value="1"/>
</dbReference>
<evidence type="ECO:0000256" key="15">
    <source>
        <dbReference type="HAMAP-Rule" id="MF_00339"/>
    </source>
</evidence>
<evidence type="ECO:0000259" key="16">
    <source>
        <dbReference type="Pfam" id="PF00365"/>
    </source>
</evidence>
<dbReference type="EMBL" id="JAATHJ010000007">
    <property type="protein sequence ID" value="NJP37327.1"/>
    <property type="molecule type" value="Genomic_DNA"/>
</dbReference>
<comment type="pathway">
    <text evidence="4 15">Carbohydrate degradation; glycolysis; D-glyceraldehyde 3-phosphate and glycerone phosphate from D-glucose: step 3/4.</text>
</comment>
<evidence type="ECO:0000256" key="14">
    <source>
        <dbReference type="ARBA" id="ARBA00048070"/>
    </source>
</evidence>
<evidence type="ECO:0000256" key="10">
    <source>
        <dbReference type="ARBA" id="ARBA00022777"/>
    </source>
</evidence>
<dbReference type="PANTHER" id="PTHR13697">
    <property type="entry name" value="PHOSPHOFRUCTOKINASE"/>
    <property type="match status" value="1"/>
</dbReference>
<keyword evidence="13 15" id="KW-0324">Glycolysis</keyword>
<evidence type="ECO:0000256" key="2">
    <source>
        <dbReference type="ARBA" id="ARBA00002659"/>
    </source>
</evidence>
<feature type="binding site" description="in other chain" evidence="15">
    <location>
        <begin position="185"/>
        <end position="187"/>
    </location>
    <ligand>
        <name>ADP</name>
        <dbReference type="ChEBI" id="CHEBI:456216"/>
        <note>allosteric activator; ligand shared between dimeric partners</note>
    </ligand>
</feature>
<evidence type="ECO:0000256" key="7">
    <source>
        <dbReference type="ARBA" id="ARBA00022679"/>
    </source>
</evidence>
<dbReference type="HAMAP" id="MF_00339">
    <property type="entry name" value="Phosphofructokinase_I_B1"/>
    <property type="match status" value="1"/>
</dbReference>
<evidence type="ECO:0000256" key="1">
    <source>
        <dbReference type="ARBA" id="ARBA00001946"/>
    </source>
</evidence>
<feature type="binding site" description="in other chain" evidence="15">
    <location>
        <begin position="125"/>
        <end position="127"/>
    </location>
    <ligand>
        <name>substrate</name>
        <note>ligand shared between dimeric partners</note>
    </ligand>
</feature>
<dbReference type="SUPFAM" id="SSF53784">
    <property type="entry name" value="Phosphofructokinase"/>
    <property type="match status" value="1"/>
</dbReference>
<proteinExistence type="inferred from homology"/>
<feature type="binding site" description="in other chain" evidence="15">
    <location>
        <begin position="213"/>
        <end position="215"/>
    </location>
    <ligand>
        <name>ADP</name>
        <dbReference type="ChEBI" id="CHEBI:456216"/>
        <note>allosteric activator; ligand shared between dimeric partners</note>
    </ligand>
</feature>
<dbReference type="InterPro" id="IPR012828">
    <property type="entry name" value="PFKA_ATP_prok"/>
</dbReference>
<comment type="subcellular location">
    <subcellularLocation>
        <location evidence="3 15">Cytoplasm</location>
    </subcellularLocation>
</comment>
<dbReference type="InterPro" id="IPR012003">
    <property type="entry name" value="ATP_PFK_prok-type"/>
</dbReference>
<dbReference type="Gene3D" id="3.40.50.450">
    <property type="match status" value="1"/>
</dbReference>
<feature type="binding site" evidence="15">
    <location>
        <begin position="72"/>
        <end position="73"/>
    </location>
    <ligand>
        <name>ATP</name>
        <dbReference type="ChEBI" id="CHEBI:30616"/>
    </ligand>
</feature>
<keyword evidence="9 15" id="KW-0547">Nucleotide-binding</keyword>
<dbReference type="PANTHER" id="PTHR13697:SF4">
    <property type="entry name" value="ATP-DEPENDENT 6-PHOSPHOFRUCTOKINASE"/>
    <property type="match status" value="1"/>
</dbReference>
<dbReference type="GO" id="GO:0006002">
    <property type="term" value="P:fructose 6-phosphate metabolic process"/>
    <property type="evidence" value="ECO:0007669"/>
    <property type="project" value="UniProtKB-UniRule"/>
</dbReference>
<dbReference type="Pfam" id="PF00365">
    <property type="entry name" value="PFK"/>
    <property type="match status" value="1"/>
</dbReference>
<comment type="subunit">
    <text evidence="15">Homotetramer.</text>
</comment>
<feature type="binding site" evidence="15">
    <location>
        <position position="243"/>
    </location>
    <ligand>
        <name>substrate</name>
        <note>ligand shared between dimeric partners</note>
    </ligand>
</feature>
<evidence type="ECO:0000256" key="11">
    <source>
        <dbReference type="ARBA" id="ARBA00022840"/>
    </source>
</evidence>
<comment type="activity regulation">
    <text evidence="15">Allosterically activated by ADP and other diphosphonucleosides, and allosterically inhibited by phosphoenolpyruvate.</text>
</comment>
<comment type="catalytic activity">
    <reaction evidence="14 15">
        <text>beta-D-fructose 6-phosphate + ATP = beta-D-fructose 1,6-bisphosphate + ADP + H(+)</text>
        <dbReference type="Rhea" id="RHEA:16109"/>
        <dbReference type="ChEBI" id="CHEBI:15378"/>
        <dbReference type="ChEBI" id="CHEBI:30616"/>
        <dbReference type="ChEBI" id="CHEBI:32966"/>
        <dbReference type="ChEBI" id="CHEBI:57634"/>
        <dbReference type="ChEBI" id="CHEBI:456216"/>
        <dbReference type="EC" id="2.7.1.11"/>
    </reaction>
</comment>
<evidence type="ECO:0000256" key="8">
    <source>
        <dbReference type="ARBA" id="ARBA00022723"/>
    </source>
</evidence>
<dbReference type="GO" id="GO:0061621">
    <property type="term" value="P:canonical glycolysis"/>
    <property type="evidence" value="ECO:0007669"/>
    <property type="project" value="TreeGrafter"/>
</dbReference>
<feature type="binding site" evidence="15">
    <location>
        <position position="11"/>
    </location>
    <ligand>
        <name>ATP</name>
        <dbReference type="ChEBI" id="CHEBI:30616"/>
    </ligand>
</feature>
<dbReference type="Gene3D" id="3.40.50.460">
    <property type="entry name" value="Phosphofructokinase domain"/>
    <property type="match status" value="1"/>
</dbReference>
<feature type="binding site" evidence="15">
    <location>
        <begin position="21"/>
        <end position="25"/>
    </location>
    <ligand>
        <name>ADP</name>
        <dbReference type="ChEBI" id="CHEBI:456216"/>
        <note>allosteric activator; ligand shared between dimeric partners</note>
    </ligand>
</feature>
<comment type="caution">
    <text evidence="17">The sequence shown here is derived from an EMBL/GenBank/DDBJ whole genome shotgun (WGS) entry which is preliminary data.</text>
</comment>
<dbReference type="InterPro" id="IPR035966">
    <property type="entry name" value="PKF_sf"/>
</dbReference>
<dbReference type="RefSeq" id="WP_168005800.1">
    <property type="nucleotide sequence ID" value="NZ_JAATHJ010000007.1"/>
</dbReference>
<comment type="cofactor">
    <cofactor evidence="1 15">
        <name>Mg(2+)</name>
        <dbReference type="ChEBI" id="CHEBI:18420"/>
    </cofactor>
</comment>
<evidence type="ECO:0000256" key="13">
    <source>
        <dbReference type="ARBA" id="ARBA00023152"/>
    </source>
</evidence>
<keyword evidence="12 15" id="KW-0460">Magnesium</keyword>
<feature type="binding site" description="in other chain" evidence="15">
    <location>
        <position position="222"/>
    </location>
    <ligand>
        <name>substrate</name>
        <note>ligand shared between dimeric partners</note>
    </ligand>
</feature>
<name>A0A969TUQ9_9BACI</name>
<keyword evidence="8 15" id="KW-0479">Metal-binding</keyword>
<sequence length="319" mass="34084">MNKLAVLTSGGDAPGMNAAVRAAVRAGIYYNYEVYGVKRGFEGLINGDLEKLNASSVADIIHKGGTFLKTARSQAFMTPEGRKKAVDMLTSMDIRAVIVIGGDGSFRGAEALSREGIQTIGIPATIDNDLAYTDFTIGFDTAVNTVLQAVTNIRDTSSSHEKTTIIEVMGRNCGDLALYAGAAGGAESIIVPEKPFTIKEIGEKIRRGRSRGKLHHILMLAEGAGSAVDIQRKLESETGEKSRITVLGFIQRGGDPTASDRLLASRMGLKAVEACKNGTDSSLIGIRNNDLTITKIDEALSYKKRDDGELTRLTEILST</sequence>
<feature type="binding site" evidence="15">
    <location>
        <begin position="102"/>
        <end position="105"/>
    </location>
    <ligand>
        <name>ATP</name>
        <dbReference type="ChEBI" id="CHEBI:30616"/>
    </ligand>
</feature>
<evidence type="ECO:0000256" key="6">
    <source>
        <dbReference type="ARBA" id="ARBA00022533"/>
    </source>
</evidence>
<feature type="domain" description="Phosphofructokinase" evidence="16">
    <location>
        <begin position="3"/>
        <end position="274"/>
    </location>
</feature>
<dbReference type="PIRSF" id="PIRSF000532">
    <property type="entry name" value="ATP_PFK_prok"/>
    <property type="match status" value="1"/>
</dbReference>
<feature type="binding site" description="in other chain" evidence="15">
    <location>
        <position position="211"/>
    </location>
    <ligand>
        <name>ADP</name>
        <dbReference type="ChEBI" id="CHEBI:456216"/>
        <note>allosteric activator; ligand shared between dimeric partners</note>
    </ligand>
</feature>
<protein>
    <recommendedName>
        <fullName evidence="15">ATP-dependent 6-phosphofructokinase</fullName>
        <shortName evidence="15">ATP-PFK</shortName>
        <shortName evidence="15">Phosphofructokinase</shortName>
        <ecNumber evidence="15">2.7.1.11</ecNumber>
    </recommendedName>
    <alternativeName>
        <fullName evidence="15">Phosphohexokinase</fullName>
    </alternativeName>
</protein>
<dbReference type="GO" id="GO:0070095">
    <property type="term" value="F:fructose-6-phosphate binding"/>
    <property type="evidence" value="ECO:0007669"/>
    <property type="project" value="TreeGrafter"/>
</dbReference>
<dbReference type="PRINTS" id="PR00476">
    <property type="entry name" value="PHFRCTKINASE"/>
</dbReference>
<comment type="caution">
    <text evidence="15">Lacks conserved residue(s) required for the propagation of feature annotation.</text>
</comment>
<evidence type="ECO:0000256" key="9">
    <source>
        <dbReference type="ARBA" id="ARBA00022741"/>
    </source>
</evidence>
<dbReference type="Proteomes" id="UP000752012">
    <property type="component" value="Unassembled WGS sequence"/>
</dbReference>
<dbReference type="InterPro" id="IPR000023">
    <property type="entry name" value="Phosphofructokinase_dom"/>
</dbReference>
<feature type="binding site" description="in other chain" evidence="15">
    <location>
        <begin position="169"/>
        <end position="171"/>
    </location>
    <ligand>
        <name>substrate</name>
        <note>ligand shared between dimeric partners</note>
    </ligand>
</feature>